<feature type="domain" description="Helicase C-terminal" evidence="8">
    <location>
        <begin position="210"/>
        <end position="370"/>
    </location>
</feature>
<evidence type="ECO:0000256" key="4">
    <source>
        <dbReference type="ARBA" id="ARBA00022840"/>
    </source>
</evidence>
<dbReference type="Gene3D" id="3.40.50.300">
    <property type="entry name" value="P-loop containing nucleotide triphosphate hydrolases"/>
    <property type="match status" value="2"/>
</dbReference>
<dbReference type="InterPro" id="IPR044742">
    <property type="entry name" value="DEAD/DEAH_RhlB"/>
</dbReference>
<dbReference type="Pfam" id="PF00271">
    <property type="entry name" value="Helicase_C"/>
    <property type="match status" value="1"/>
</dbReference>
<dbReference type="GO" id="GO:0003676">
    <property type="term" value="F:nucleic acid binding"/>
    <property type="evidence" value="ECO:0007669"/>
    <property type="project" value="InterPro"/>
</dbReference>
<dbReference type="GeneID" id="10822492"/>
<evidence type="ECO:0000259" key="7">
    <source>
        <dbReference type="PROSITE" id="PS51192"/>
    </source>
</evidence>
<evidence type="ECO:0000256" key="3">
    <source>
        <dbReference type="ARBA" id="ARBA00022806"/>
    </source>
</evidence>
<gene>
    <name evidence="10" type="ordered locus">Mzhil_0871</name>
</gene>
<dbReference type="CDD" id="cd00268">
    <property type="entry name" value="DEADc"/>
    <property type="match status" value="1"/>
</dbReference>
<dbReference type="GO" id="GO:0140097">
    <property type="term" value="F:catalytic activity, acting on DNA"/>
    <property type="evidence" value="ECO:0007669"/>
    <property type="project" value="UniProtKB-ARBA"/>
</dbReference>
<dbReference type="SMART" id="SM00487">
    <property type="entry name" value="DEXDc"/>
    <property type="match status" value="1"/>
</dbReference>
<dbReference type="HOGENOM" id="CLU_003041_1_3_2"/>
<accession>F7XL25</accession>
<dbReference type="InterPro" id="IPR011545">
    <property type="entry name" value="DEAD/DEAH_box_helicase_dom"/>
</dbReference>
<evidence type="ECO:0000259" key="9">
    <source>
        <dbReference type="PROSITE" id="PS51195"/>
    </source>
</evidence>
<dbReference type="InterPro" id="IPR027417">
    <property type="entry name" value="P-loop_NTPase"/>
</dbReference>
<dbReference type="InterPro" id="IPR014014">
    <property type="entry name" value="RNA_helicase_DEAD_Q_motif"/>
</dbReference>
<feature type="compositionally biased region" description="Basic and acidic residues" evidence="6">
    <location>
        <begin position="383"/>
        <end position="397"/>
    </location>
</feature>
<feature type="compositionally biased region" description="Polar residues" evidence="6">
    <location>
        <begin position="371"/>
        <end position="382"/>
    </location>
</feature>
<proteinExistence type="predicted"/>
<dbReference type="GO" id="GO:0005524">
    <property type="term" value="F:ATP binding"/>
    <property type="evidence" value="ECO:0007669"/>
    <property type="project" value="UniProtKB-KW"/>
</dbReference>
<evidence type="ECO:0000256" key="2">
    <source>
        <dbReference type="ARBA" id="ARBA00022801"/>
    </source>
</evidence>
<keyword evidence="1" id="KW-0547">Nucleotide-binding</keyword>
<dbReference type="InterPro" id="IPR050079">
    <property type="entry name" value="DEAD_box_RNA_helicase"/>
</dbReference>
<dbReference type="OrthoDB" id="4631at2157"/>
<dbReference type="AlphaFoldDB" id="F7XL25"/>
<evidence type="ECO:0000256" key="5">
    <source>
        <dbReference type="PROSITE-ProRule" id="PRU00552"/>
    </source>
</evidence>
<dbReference type="Proteomes" id="UP000006622">
    <property type="component" value="Chromosome"/>
</dbReference>
<keyword evidence="2" id="KW-0378">Hydrolase</keyword>
<dbReference type="GO" id="GO:0003724">
    <property type="term" value="F:RNA helicase activity"/>
    <property type="evidence" value="ECO:0007669"/>
    <property type="project" value="InterPro"/>
</dbReference>
<feature type="domain" description="Helicase ATP-binding" evidence="7">
    <location>
        <begin position="32"/>
        <end position="200"/>
    </location>
</feature>
<keyword evidence="11" id="KW-1185">Reference proteome</keyword>
<dbReference type="SUPFAM" id="SSF52540">
    <property type="entry name" value="P-loop containing nucleoside triphosphate hydrolases"/>
    <property type="match status" value="1"/>
</dbReference>
<dbReference type="STRING" id="679901.Mzhil_0871"/>
<evidence type="ECO:0000256" key="6">
    <source>
        <dbReference type="SAM" id="MobiDB-lite"/>
    </source>
</evidence>
<keyword evidence="4" id="KW-0067">ATP-binding</keyword>
<name>F7XL25_METZD</name>
<dbReference type="CDD" id="cd18787">
    <property type="entry name" value="SF2_C_DEAD"/>
    <property type="match status" value="1"/>
</dbReference>
<evidence type="ECO:0000313" key="10">
    <source>
        <dbReference type="EMBL" id="AEH60733.1"/>
    </source>
</evidence>
<organism evidence="10 11">
    <name type="scientific">Methanosalsum zhilinae (strain DSM 4017 / NBRC 107636 / OCM 62 / WeN5)</name>
    <name type="common">Methanohalophilus zhilinae</name>
    <dbReference type="NCBI Taxonomy" id="679901"/>
    <lineage>
        <taxon>Archaea</taxon>
        <taxon>Methanobacteriati</taxon>
        <taxon>Methanobacteriota</taxon>
        <taxon>Stenosarchaea group</taxon>
        <taxon>Methanomicrobia</taxon>
        <taxon>Methanosarcinales</taxon>
        <taxon>Methanosarcinaceae</taxon>
        <taxon>Methanosalsum</taxon>
    </lineage>
</organism>
<dbReference type="RefSeq" id="WP_013898172.1">
    <property type="nucleotide sequence ID" value="NC_015676.1"/>
</dbReference>
<dbReference type="InterPro" id="IPR014001">
    <property type="entry name" value="Helicase_ATP-bd"/>
</dbReference>
<dbReference type="Pfam" id="PF00270">
    <property type="entry name" value="DEAD"/>
    <property type="match status" value="1"/>
</dbReference>
<evidence type="ECO:0000313" key="11">
    <source>
        <dbReference type="Proteomes" id="UP000006622"/>
    </source>
</evidence>
<keyword evidence="3 10" id="KW-0347">Helicase</keyword>
<dbReference type="PROSITE" id="PS51195">
    <property type="entry name" value="Q_MOTIF"/>
    <property type="match status" value="1"/>
</dbReference>
<feature type="domain" description="DEAD-box RNA helicase Q" evidence="9">
    <location>
        <begin position="1"/>
        <end position="29"/>
    </location>
</feature>
<dbReference type="GO" id="GO:0005829">
    <property type="term" value="C:cytosol"/>
    <property type="evidence" value="ECO:0007669"/>
    <property type="project" value="TreeGrafter"/>
</dbReference>
<evidence type="ECO:0000256" key="1">
    <source>
        <dbReference type="ARBA" id="ARBA00022741"/>
    </source>
</evidence>
<dbReference type="SMART" id="SM00490">
    <property type="entry name" value="HELICc"/>
    <property type="match status" value="1"/>
</dbReference>
<dbReference type="InterPro" id="IPR001650">
    <property type="entry name" value="Helicase_C-like"/>
</dbReference>
<evidence type="ECO:0000259" key="8">
    <source>
        <dbReference type="PROSITE" id="PS51194"/>
    </source>
</evidence>
<dbReference type="PANTHER" id="PTHR47959">
    <property type="entry name" value="ATP-DEPENDENT RNA HELICASE RHLE-RELATED"/>
    <property type="match status" value="1"/>
</dbReference>
<dbReference type="PROSITE" id="PS51192">
    <property type="entry name" value="HELICASE_ATP_BIND_1"/>
    <property type="match status" value="1"/>
</dbReference>
<dbReference type="GO" id="GO:0016787">
    <property type="term" value="F:hydrolase activity"/>
    <property type="evidence" value="ECO:0007669"/>
    <property type="project" value="UniProtKB-KW"/>
</dbReference>
<feature type="short sequence motif" description="Q motif" evidence="5">
    <location>
        <begin position="1"/>
        <end position="29"/>
    </location>
</feature>
<feature type="compositionally biased region" description="Basic residues" evidence="6">
    <location>
        <begin position="440"/>
        <end position="451"/>
    </location>
</feature>
<feature type="region of interest" description="Disordered" evidence="6">
    <location>
        <begin position="371"/>
        <end position="451"/>
    </location>
</feature>
<protein>
    <submittedName>
        <fullName evidence="10">DEAD/DEAH box helicase domain protein</fullName>
    </submittedName>
</protein>
<dbReference type="KEGG" id="mzh:Mzhil_0871"/>
<dbReference type="PANTHER" id="PTHR47959:SF1">
    <property type="entry name" value="ATP-DEPENDENT RNA HELICASE DBPA"/>
    <property type="match status" value="1"/>
</dbReference>
<dbReference type="PROSITE" id="PS51194">
    <property type="entry name" value="HELICASE_CTER"/>
    <property type="match status" value="1"/>
</dbReference>
<reference evidence="10" key="1">
    <citation type="submission" date="2010-07" db="EMBL/GenBank/DDBJ databases">
        <title>The complete genome of Methanosalsum zhilinae DSM 4017.</title>
        <authorList>
            <consortium name="US DOE Joint Genome Institute (JGI-PGF)"/>
            <person name="Lucas S."/>
            <person name="Copeland A."/>
            <person name="Lapidus A."/>
            <person name="Glavina del Rio T."/>
            <person name="Dalin E."/>
            <person name="Tice H."/>
            <person name="Bruce D."/>
            <person name="Goodwin L."/>
            <person name="Pitluck S."/>
            <person name="Kyrpides N."/>
            <person name="Mavromatis K."/>
            <person name="Ovchinnikova G."/>
            <person name="Daligault H."/>
            <person name="Detter J.C."/>
            <person name="Han C."/>
            <person name="Tapia R."/>
            <person name="Larimer F."/>
            <person name="Land M."/>
            <person name="Hauser L."/>
            <person name="Markowitz V."/>
            <person name="Cheng J.-F."/>
            <person name="Hugenholtz P."/>
            <person name="Woyke T."/>
            <person name="Wu D."/>
            <person name="Spring S."/>
            <person name="Schueler E."/>
            <person name="Brambilla E."/>
            <person name="Klenk H.-P."/>
            <person name="Eisen J.A."/>
        </authorList>
    </citation>
    <scope>NUCLEOTIDE SEQUENCE</scope>
    <source>
        <strain evidence="10">DSM 4017</strain>
    </source>
</reference>
<dbReference type="EMBL" id="CP002101">
    <property type="protein sequence ID" value="AEH60733.1"/>
    <property type="molecule type" value="Genomic_DNA"/>
</dbReference>
<sequence>MSFESFNIKSQIVRALNNEGITAPTDIQEQTIPLIASGKDVIGISHTGSGKTAAFAIPLLDKIVRGQGIQSLIVVPTRELASQISNEFNKFGKYIDFSIATIYGGVAIGPQIRQLSRADIVVATPGRLLDHVQRKTIDLSNVETLVLDEADIMVDMGFFEDIKKILKAVPHKRQIALFGATISDEINQLKTKYMNNPAFEKSEAHVDDTLLKQYYYRVDQKEKFSLLVHLLREETSDRVIVFCPTRANVETVSKNLRSNGIKANMIHGKIKQSNRLKVIDNFNKGRPKILIASGVASRGLDIKGVSHVYNYGLSHNPEEYIHRIGRTARAGESGKAITLLSPGDNKVFKTIVKKYNVNIENLECDDFSRVQFDSRSSGSSNNKFRDNKSRNKNKESGPRSSWKKVQKPPGSSKDQKMNGNRKRRVKYRNISDDKVASKIKAAKPKRPVRNQ</sequence>